<comment type="caution">
    <text evidence="3">The sequence shown here is derived from an EMBL/GenBank/DDBJ whole genome shotgun (WGS) entry which is preliminary data.</text>
</comment>
<dbReference type="HOGENOM" id="CLU_121823_2_2_9"/>
<accession>W6T8Y3</accession>
<comment type="similarity">
    <text evidence="1">Belongs to the PemK/MazF family.</text>
</comment>
<proteinExistence type="inferred from homology"/>
<dbReference type="PANTHER" id="PTHR33988">
    <property type="entry name" value="ENDORIBONUCLEASE MAZF-RELATED"/>
    <property type="match status" value="1"/>
</dbReference>
<dbReference type="Proteomes" id="UP000019247">
    <property type="component" value="Unassembled WGS sequence"/>
</dbReference>
<dbReference type="Gene3D" id="2.30.30.110">
    <property type="match status" value="1"/>
</dbReference>
<gene>
    <name evidence="3" type="ORF">LFAB_05010</name>
</gene>
<dbReference type="OrthoDB" id="9808744at2"/>
<dbReference type="PANTHER" id="PTHR33988:SF3">
    <property type="entry name" value="ENDORIBONUCLEASE TOXIN CHPB-RELATED"/>
    <property type="match status" value="1"/>
</dbReference>
<evidence type="ECO:0000256" key="2">
    <source>
        <dbReference type="ARBA" id="ARBA00022649"/>
    </source>
</evidence>
<dbReference type="STRING" id="1400520.LFAB_05010"/>
<evidence type="ECO:0000256" key="1">
    <source>
        <dbReference type="ARBA" id="ARBA00007521"/>
    </source>
</evidence>
<dbReference type="GO" id="GO:0003677">
    <property type="term" value="F:DNA binding"/>
    <property type="evidence" value="ECO:0007669"/>
    <property type="project" value="InterPro"/>
</dbReference>
<dbReference type="AlphaFoldDB" id="W6T8Y3"/>
<dbReference type="EMBL" id="AWWK01000024">
    <property type="protein sequence ID" value="ETY74837.1"/>
    <property type="molecule type" value="Genomic_DNA"/>
</dbReference>
<dbReference type="GO" id="GO:0016075">
    <property type="term" value="P:rRNA catabolic process"/>
    <property type="evidence" value="ECO:0007669"/>
    <property type="project" value="TreeGrafter"/>
</dbReference>
<dbReference type="GO" id="GO:0006402">
    <property type="term" value="P:mRNA catabolic process"/>
    <property type="evidence" value="ECO:0007669"/>
    <property type="project" value="TreeGrafter"/>
</dbReference>
<evidence type="ECO:0000313" key="4">
    <source>
        <dbReference type="Proteomes" id="UP000019247"/>
    </source>
</evidence>
<evidence type="ECO:0000313" key="3">
    <source>
        <dbReference type="EMBL" id="ETY74837.1"/>
    </source>
</evidence>
<dbReference type="Pfam" id="PF02452">
    <property type="entry name" value="PemK_toxin"/>
    <property type="match status" value="1"/>
</dbReference>
<dbReference type="GO" id="GO:0004521">
    <property type="term" value="F:RNA endonuclease activity"/>
    <property type="evidence" value="ECO:0007669"/>
    <property type="project" value="TreeGrafter"/>
</dbReference>
<sequence length="117" mass="13517">MVANNNVGHKYIPHQGDIVIGNFSPTRGHEQHGWRPALVISQQVLSDTSPFAWVLPISHGKYEHPMHVKLDDRTMTDGTIYVEQIRSVDYVERHFKFYERVPQDILNRVLKNVKGTI</sequence>
<dbReference type="RefSeq" id="WP_024624138.1">
    <property type="nucleotide sequence ID" value="NZ_KK036477.1"/>
</dbReference>
<reference evidence="3 4" key="1">
    <citation type="journal article" date="2014" name="Genome Announc.">
        <title>Genome Sequence of Lactobacillus fabifermentans Strain T30PCM01, Isolated from Fermenting Grape Marc.</title>
        <authorList>
            <person name="Treu L."/>
            <person name="Vendramin V."/>
            <person name="Bovo B."/>
            <person name="Giacomini A."/>
            <person name="Corich V."/>
            <person name="Campanaro S."/>
        </authorList>
    </citation>
    <scope>NUCLEOTIDE SEQUENCE [LARGE SCALE GENOMIC DNA]</scope>
    <source>
        <strain evidence="3 4">T30PCM01</strain>
    </source>
</reference>
<protein>
    <submittedName>
        <fullName evidence="3">Transcriptional regulator</fullName>
    </submittedName>
</protein>
<dbReference type="eggNOG" id="COG2337">
    <property type="taxonomic scope" value="Bacteria"/>
</dbReference>
<dbReference type="SUPFAM" id="SSF50118">
    <property type="entry name" value="Cell growth inhibitor/plasmid maintenance toxic component"/>
    <property type="match status" value="1"/>
</dbReference>
<organism evidence="3 4">
    <name type="scientific">Lactiplantibacillus fabifermentans T30PCM01</name>
    <dbReference type="NCBI Taxonomy" id="1400520"/>
    <lineage>
        <taxon>Bacteria</taxon>
        <taxon>Bacillati</taxon>
        <taxon>Bacillota</taxon>
        <taxon>Bacilli</taxon>
        <taxon>Lactobacillales</taxon>
        <taxon>Lactobacillaceae</taxon>
        <taxon>Lactiplantibacillus</taxon>
    </lineage>
</organism>
<dbReference type="InterPro" id="IPR011067">
    <property type="entry name" value="Plasmid_toxin/cell-grow_inhib"/>
</dbReference>
<dbReference type="InterPro" id="IPR003477">
    <property type="entry name" value="PemK-like"/>
</dbReference>
<keyword evidence="2" id="KW-1277">Toxin-antitoxin system</keyword>
<name>W6T8Y3_9LACO</name>